<dbReference type="Proteomes" id="UP000800092">
    <property type="component" value="Unassembled WGS sequence"/>
</dbReference>
<sequence>MLNKEHKKLPLNNNNANIYTLGCINKHNIVLVGVPNKEADICFKDVIISQPENKHKGVLSNLPKFIRDKAGSNVLFKVAYNYIKRDGCILCAVKGRVIRDSATQNKVSLEFKEVFCFKIEAAGLINTFPCFVIQSIYDYANSHKNKKWQLYAAAITAAYTKELLSVIPTVNLVSERAVDKIITVAGSISNKERVLGTCK</sequence>
<dbReference type="AlphaFoldDB" id="A0A6A6GS37"/>
<keyword evidence="2" id="KW-1185">Reference proteome</keyword>
<gene>
    <name evidence="1" type="ORF">EV356DRAFT_523542</name>
</gene>
<evidence type="ECO:0000313" key="2">
    <source>
        <dbReference type="Proteomes" id="UP000800092"/>
    </source>
</evidence>
<dbReference type="GO" id="GO:0009116">
    <property type="term" value="P:nucleoside metabolic process"/>
    <property type="evidence" value="ECO:0007669"/>
    <property type="project" value="InterPro"/>
</dbReference>
<dbReference type="PANTHER" id="PTHR46082:SF11">
    <property type="entry name" value="AAA+ ATPASE DOMAIN-CONTAINING PROTEIN-RELATED"/>
    <property type="match status" value="1"/>
</dbReference>
<dbReference type="OrthoDB" id="20872at2759"/>
<dbReference type="SUPFAM" id="SSF53167">
    <property type="entry name" value="Purine and uridine phosphorylases"/>
    <property type="match status" value="1"/>
</dbReference>
<dbReference type="EMBL" id="ML992021">
    <property type="protein sequence ID" value="KAF2228388.1"/>
    <property type="molecule type" value="Genomic_DNA"/>
</dbReference>
<dbReference type="InterPro" id="IPR035994">
    <property type="entry name" value="Nucleoside_phosphorylase_sf"/>
</dbReference>
<proteinExistence type="predicted"/>
<organism evidence="1 2">
    <name type="scientific">Viridothelium virens</name>
    <name type="common">Speckled blister lichen</name>
    <name type="synonym">Trypethelium virens</name>
    <dbReference type="NCBI Taxonomy" id="1048519"/>
    <lineage>
        <taxon>Eukaryota</taxon>
        <taxon>Fungi</taxon>
        <taxon>Dikarya</taxon>
        <taxon>Ascomycota</taxon>
        <taxon>Pezizomycotina</taxon>
        <taxon>Dothideomycetes</taxon>
        <taxon>Dothideomycetes incertae sedis</taxon>
        <taxon>Trypetheliales</taxon>
        <taxon>Trypetheliaceae</taxon>
        <taxon>Viridothelium</taxon>
    </lineage>
</organism>
<name>A0A6A6GS37_VIRVR</name>
<reference evidence="1" key="1">
    <citation type="journal article" date="2020" name="Stud. Mycol.">
        <title>101 Dothideomycetes genomes: a test case for predicting lifestyles and emergence of pathogens.</title>
        <authorList>
            <person name="Haridas S."/>
            <person name="Albert R."/>
            <person name="Binder M."/>
            <person name="Bloem J."/>
            <person name="Labutti K."/>
            <person name="Salamov A."/>
            <person name="Andreopoulos B."/>
            <person name="Baker S."/>
            <person name="Barry K."/>
            <person name="Bills G."/>
            <person name="Bluhm B."/>
            <person name="Cannon C."/>
            <person name="Castanera R."/>
            <person name="Culley D."/>
            <person name="Daum C."/>
            <person name="Ezra D."/>
            <person name="Gonzalez J."/>
            <person name="Henrissat B."/>
            <person name="Kuo A."/>
            <person name="Liang C."/>
            <person name="Lipzen A."/>
            <person name="Lutzoni F."/>
            <person name="Magnuson J."/>
            <person name="Mondo S."/>
            <person name="Nolan M."/>
            <person name="Ohm R."/>
            <person name="Pangilinan J."/>
            <person name="Park H.-J."/>
            <person name="Ramirez L."/>
            <person name="Alfaro M."/>
            <person name="Sun H."/>
            <person name="Tritt A."/>
            <person name="Yoshinaga Y."/>
            <person name="Zwiers L.-H."/>
            <person name="Turgeon B."/>
            <person name="Goodwin S."/>
            <person name="Spatafora J."/>
            <person name="Crous P."/>
            <person name="Grigoriev I."/>
        </authorList>
    </citation>
    <scope>NUCLEOTIDE SEQUENCE</scope>
    <source>
        <strain evidence="1">Tuck. ex Michener</strain>
    </source>
</reference>
<accession>A0A6A6GS37</accession>
<evidence type="ECO:0000313" key="1">
    <source>
        <dbReference type="EMBL" id="KAF2228388.1"/>
    </source>
</evidence>
<dbReference type="Gene3D" id="3.40.50.1580">
    <property type="entry name" value="Nucleoside phosphorylase domain"/>
    <property type="match status" value="1"/>
</dbReference>
<dbReference type="InterPro" id="IPR053137">
    <property type="entry name" value="NLR-like"/>
</dbReference>
<protein>
    <submittedName>
        <fullName evidence="1">Uncharacterized protein</fullName>
    </submittedName>
</protein>
<dbReference type="PANTHER" id="PTHR46082">
    <property type="entry name" value="ATP/GTP-BINDING PROTEIN-RELATED"/>
    <property type="match status" value="1"/>
</dbReference>
<dbReference type="GO" id="GO:0003824">
    <property type="term" value="F:catalytic activity"/>
    <property type="evidence" value="ECO:0007669"/>
    <property type="project" value="InterPro"/>
</dbReference>